<feature type="compositionally biased region" description="Polar residues" evidence="1">
    <location>
        <begin position="197"/>
        <end position="209"/>
    </location>
</feature>
<organism evidence="4 5">
    <name type="scientific">Glossina austeni</name>
    <name type="common">Savannah tsetse fly</name>
    <dbReference type="NCBI Taxonomy" id="7395"/>
    <lineage>
        <taxon>Eukaryota</taxon>
        <taxon>Metazoa</taxon>
        <taxon>Ecdysozoa</taxon>
        <taxon>Arthropoda</taxon>
        <taxon>Hexapoda</taxon>
        <taxon>Insecta</taxon>
        <taxon>Pterygota</taxon>
        <taxon>Neoptera</taxon>
        <taxon>Endopterygota</taxon>
        <taxon>Diptera</taxon>
        <taxon>Brachycera</taxon>
        <taxon>Muscomorpha</taxon>
        <taxon>Hippoboscoidea</taxon>
        <taxon>Glossinidae</taxon>
        <taxon>Glossina</taxon>
    </lineage>
</organism>
<dbReference type="InterPro" id="IPR040676">
    <property type="entry name" value="DUF5641"/>
</dbReference>
<dbReference type="Pfam" id="PF18701">
    <property type="entry name" value="DUF5641"/>
    <property type="match status" value="1"/>
</dbReference>
<evidence type="ECO:0000313" key="5">
    <source>
        <dbReference type="Proteomes" id="UP000078200"/>
    </source>
</evidence>
<dbReference type="EnsemblMetazoa" id="GAUT021383-RA">
    <property type="protein sequence ID" value="GAUT021383-PA"/>
    <property type="gene ID" value="GAUT021383"/>
</dbReference>
<evidence type="ECO:0000313" key="4">
    <source>
        <dbReference type="EnsemblMetazoa" id="GAUT021383-PA"/>
    </source>
</evidence>
<evidence type="ECO:0000256" key="2">
    <source>
        <dbReference type="SAM" id="Phobius"/>
    </source>
</evidence>
<feature type="region of interest" description="Disordered" evidence="1">
    <location>
        <begin position="190"/>
        <end position="209"/>
    </location>
</feature>
<keyword evidence="2" id="KW-0472">Membrane</keyword>
<dbReference type="PANTHER" id="PTHR47331:SF1">
    <property type="entry name" value="GAG-LIKE PROTEIN"/>
    <property type="match status" value="1"/>
</dbReference>
<name>A0A1A9V028_GLOAU</name>
<dbReference type="Proteomes" id="UP000078200">
    <property type="component" value="Unassembled WGS sequence"/>
</dbReference>
<feature type="transmembrane region" description="Helical" evidence="2">
    <location>
        <begin position="215"/>
        <end position="235"/>
    </location>
</feature>
<keyword evidence="5" id="KW-1185">Reference proteome</keyword>
<reference evidence="4" key="1">
    <citation type="submission" date="2020-05" db="UniProtKB">
        <authorList>
            <consortium name="EnsemblMetazoa"/>
        </authorList>
    </citation>
    <scope>IDENTIFICATION</scope>
    <source>
        <strain evidence="4">TTRI</strain>
    </source>
</reference>
<dbReference type="STRING" id="7395.A0A1A9V028"/>
<sequence>MNCVDKPTFYWTDSQIVSCLASQSISFQTFLAKRIRTQELSSYTQWRRERSKDTPADVVTRELMPGELKDYLRKSSQLNSLNPFVDERGIIRVGRRLQSAAVSYDAQHLTLLPYNNTLYKWRLKTAVARSGMMVTIKEDNTPLFQRPFARLLANCSRNGENVRAGYIMTASGICKRPVHRLATLPITDERDHMPITEDTTPVQSTSNTPQSRRKLALNFNFPMCLVALLLLPILLSNPVRIQIALGKDKILLTRHRAKRGHIDFVRRGPQHQHHQTRRKIAAHFYGTEENAQHERLFKTLAESPMQLTLTSFTIESTQETILEVLMDSHHKRINLLLLKPQQFKEELSENKLHAPHSMQIPEYPENLLSLYKLISVQPGITERHIIFKLVILMTGSVFTPQSNNSDQLINQHTDQSDSNFHLQSLHSKLEVLSSIQFGGSERKRLKGIYRRKDQIGAVMSTIDQESSLKANYLTMSTDKPLSLYFLESLLFLLRIFLTCLFNQGKKVYLSVGVLNDLTGVDIEMIDKKLLLAGNVFDITRQRYVISCFKNSILQHIRIVLEIINYLILCLIIRTYSLLGYGRNKLLHDEKAESRTKKI</sequence>
<protein>
    <recommendedName>
        <fullName evidence="3">DUF5641 domain-containing protein</fullName>
    </recommendedName>
</protein>
<dbReference type="VEuPathDB" id="VectorBase:GAUT021383"/>
<keyword evidence="2" id="KW-1133">Transmembrane helix</keyword>
<evidence type="ECO:0000256" key="1">
    <source>
        <dbReference type="SAM" id="MobiDB-lite"/>
    </source>
</evidence>
<accession>A0A1A9V028</accession>
<evidence type="ECO:0000259" key="3">
    <source>
        <dbReference type="Pfam" id="PF18701"/>
    </source>
</evidence>
<keyword evidence="2" id="KW-0812">Transmembrane</keyword>
<dbReference type="PANTHER" id="PTHR47331">
    <property type="entry name" value="PHD-TYPE DOMAIN-CONTAINING PROTEIN"/>
    <property type="match status" value="1"/>
</dbReference>
<feature type="transmembrane region" description="Helical" evidence="2">
    <location>
        <begin position="558"/>
        <end position="578"/>
    </location>
</feature>
<feature type="domain" description="DUF5641" evidence="3">
    <location>
        <begin position="117"/>
        <end position="184"/>
    </location>
</feature>
<proteinExistence type="predicted"/>
<dbReference type="AlphaFoldDB" id="A0A1A9V028"/>